<reference evidence="1" key="1">
    <citation type="submission" date="2018-02" db="EMBL/GenBank/DDBJ databases">
        <title>Rhizophora mucronata_Transcriptome.</title>
        <authorList>
            <person name="Meera S.P."/>
            <person name="Sreeshan A."/>
            <person name="Augustine A."/>
        </authorList>
    </citation>
    <scope>NUCLEOTIDE SEQUENCE</scope>
    <source>
        <tissue evidence="1">Leaf</tissue>
    </source>
</reference>
<dbReference type="AlphaFoldDB" id="A0A2P2KDW1"/>
<name>A0A2P2KDW1_RHIMU</name>
<evidence type="ECO:0000313" key="1">
    <source>
        <dbReference type="EMBL" id="MBX03899.1"/>
    </source>
</evidence>
<accession>A0A2P2KDW1</accession>
<protein>
    <submittedName>
        <fullName evidence="1">Uncharacterized protein MANES_01G004100</fullName>
    </submittedName>
</protein>
<organism evidence="1">
    <name type="scientific">Rhizophora mucronata</name>
    <name type="common">Asiatic mangrove</name>
    <dbReference type="NCBI Taxonomy" id="61149"/>
    <lineage>
        <taxon>Eukaryota</taxon>
        <taxon>Viridiplantae</taxon>
        <taxon>Streptophyta</taxon>
        <taxon>Embryophyta</taxon>
        <taxon>Tracheophyta</taxon>
        <taxon>Spermatophyta</taxon>
        <taxon>Magnoliopsida</taxon>
        <taxon>eudicotyledons</taxon>
        <taxon>Gunneridae</taxon>
        <taxon>Pentapetalae</taxon>
        <taxon>rosids</taxon>
        <taxon>fabids</taxon>
        <taxon>Malpighiales</taxon>
        <taxon>Rhizophoraceae</taxon>
        <taxon>Rhizophora</taxon>
    </lineage>
</organism>
<dbReference type="EMBL" id="GGEC01023415">
    <property type="protein sequence ID" value="MBX03899.1"/>
    <property type="molecule type" value="Transcribed_RNA"/>
</dbReference>
<proteinExistence type="predicted"/>
<sequence length="86" mass="9482">MAMLCLKGSDYNSSSIPVKYIPKTSSKVNEPEDSSCIRGSEKAQFDRDLSAVARTFNLDKKPQDGSPTCLGTLSIDDRRRGNQLLQ</sequence>